<keyword evidence="2" id="KW-1185">Reference proteome</keyword>
<reference evidence="1" key="1">
    <citation type="journal article" date="2023" name="Mol. Phylogenet. Evol.">
        <title>Genome-scale phylogeny and comparative genomics of the fungal order Sordariales.</title>
        <authorList>
            <person name="Hensen N."/>
            <person name="Bonometti L."/>
            <person name="Westerberg I."/>
            <person name="Brannstrom I.O."/>
            <person name="Guillou S."/>
            <person name="Cros-Aarteil S."/>
            <person name="Calhoun S."/>
            <person name="Haridas S."/>
            <person name="Kuo A."/>
            <person name="Mondo S."/>
            <person name="Pangilinan J."/>
            <person name="Riley R."/>
            <person name="LaButti K."/>
            <person name="Andreopoulos B."/>
            <person name="Lipzen A."/>
            <person name="Chen C."/>
            <person name="Yan M."/>
            <person name="Daum C."/>
            <person name="Ng V."/>
            <person name="Clum A."/>
            <person name="Steindorff A."/>
            <person name="Ohm R.A."/>
            <person name="Martin F."/>
            <person name="Silar P."/>
            <person name="Natvig D.O."/>
            <person name="Lalanne C."/>
            <person name="Gautier V."/>
            <person name="Ament-Velasquez S.L."/>
            <person name="Kruys A."/>
            <person name="Hutchinson M.I."/>
            <person name="Powell A.J."/>
            <person name="Barry K."/>
            <person name="Miller A.N."/>
            <person name="Grigoriev I.V."/>
            <person name="Debuchy R."/>
            <person name="Gladieux P."/>
            <person name="Hiltunen Thoren M."/>
            <person name="Johannesson H."/>
        </authorList>
    </citation>
    <scope>NUCLEOTIDE SEQUENCE</scope>
    <source>
        <strain evidence="1">SMH4131-1</strain>
    </source>
</reference>
<name>A0AAE0IMU5_9PEZI</name>
<organism evidence="1 2">
    <name type="scientific">Cercophora scortea</name>
    <dbReference type="NCBI Taxonomy" id="314031"/>
    <lineage>
        <taxon>Eukaryota</taxon>
        <taxon>Fungi</taxon>
        <taxon>Dikarya</taxon>
        <taxon>Ascomycota</taxon>
        <taxon>Pezizomycotina</taxon>
        <taxon>Sordariomycetes</taxon>
        <taxon>Sordariomycetidae</taxon>
        <taxon>Sordariales</taxon>
        <taxon>Lasiosphaeriaceae</taxon>
        <taxon>Cercophora</taxon>
    </lineage>
</organism>
<protein>
    <recommendedName>
        <fullName evidence="3">RanBP2-type domain-containing protein</fullName>
    </recommendedName>
</protein>
<gene>
    <name evidence="1" type="ORF">B0T19DRAFT_400731</name>
</gene>
<dbReference type="AlphaFoldDB" id="A0AAE0IMU5"/>
<proteinExistence type="predicted"/>
<dbReference type="Proteomes" id="UP001286456">
    <property type="component" value="Unassembled WGS sequence"/>
</dbReference>
<dbReference type="EMBL" id="JAUEPO010000003">
    <property type="protein sequence ID" value="KAK3327925.1"/>
    <property type="molecule type" value="Genomic_DNA"/>
</dbReference>
<sequence>MTTSEKDFAAETINTRDTLTAVVWKCDKCDLLNDMDDKFCKRRPKTCIKEERSDSSTVYNKYLIPLGTDGLRKDQAALKVPSESWDRHRDDTQYYANRGLQ</sequence>
<evidence type="ECO:0000313" key="2">
    <source>
        <dbReference type="Proteomes" id="UP001286456"/>
    </source>
</evidence>
<comment type="caution">
    <text evidence="1">The sequence shown here is derived from an EMBL/GenBank/DDBJ whole genome shotgun (WGS) entry which is preliminary data.</text>
</comment>
<evidence type="ECO:0008006" key="3">
    <source>
        <dbReference type="Google" id="ProtNLM"/>
    </source>
</evidence>
<reference evidence="1" key="2">
    <citation type="submission" date="2023-06" db="EMBL/GenBank/DDBJ databases">
        <authorList>
            <consortium name="Lawrence Berkeley National Laboratory"/>
            <person name="Haridas S."/>
            <person name="Hensen N."/>
            <person name="Bonometti L."/>
            <person name="Westerberg I."/>
            <person name="Brannstrom I.O."/>
            <person name="Guillou S."/>
            <person name="Cros-Aarteil S."/>
            <person name="Calhoun S."/>
            <person name="Kuo A."/>
            <person name="Mondo S."/>
            <person name="Pangilinan J."/>
            <person name="Riley R."/>
            <person name="Labutti K."/>
            <person name="Andreopoulos B."/>
            <person name="Lipzen A."/>
            <person name="Chen C."/>
            <person name="Yanf M."/>
            <person name="Daum C."/>
            <person name="Ng V."/>
            <person name="Clum A."/>
            <person name="Steindorff A."/>
            <person name="Ohm R."/>
            <person name="Martin F."/>
            <person name="Silar P."/>
            <person name="Natvig D."/>
            <person name="Lalanne C."/>
            <person name="Gautier V."/>
            <person name="Ament-Velasquez S.L."/>
            <person name="Kruys A."/>
            <person name="Hutchinson M.I."/>
            <person name="Powell A.J."/>
            <person name="Barry K."/>
            <person name="Miller A.N."/>
            <person name="Grigoriev I.V."/>
            <person name="Debuchy R."/>
            <person name="Gladieux P."/>
            <person name="Thoren M.H."/>
            <person name="Johannesson H."/>
        </authorList>
    </citation>
    <scope>NUCLEOTIDE SEQUENCE</scope>
    <source>
        <strain evidence="1">SMH4131-1</strain>
    </source>
</reference>
<accession>A0AAE0IMU5</accession>
<evidence type="ECO:0000313" key="1">
    <source>
        <dbReference type="EMBL" id="KAK3327925.1"/>
    </source>
</evidence>